<dbReference type="PANTHER" id="PTHR35870:SF1">
    <property type="entry name" value="PROTEIN, PUTATIVE (AFU_ORTHOLOGUE AFUA_5G03330)-RELATED"/>
    <property type="match status" value="1"/>
</dbReference>
<comment type="caution">
    <text evidence="2">The sequence shown here is derived from an EMBL/GenBank/DDBJ whole genome shotgun (WGS) entry which is preliminary data.</text>
</comment>
<evidence type="ECO:0000256" key="1">
    <source>
        <dbReference type="ARBA" id="ARBA00023002"/>
    </source>
</evidence>
<dbReference type="GO" id="GO:0016491">
    <property type="term" value="F:oxidoreductase activity"/>
    <property type="evidence" value="ECO:0007669"/>
    <property type="project" value="UniProtKB-KW"/>
</dbReference>
<organism evidence="2 3">
    <name type="scientific">Ridgeia piscesae</name>
    <name type="common">Tubeworm</name>
    <dbReference type="NCBI Taxonomy" id="27915"/>
    <lineage>
        <taxon>Eukaryota</taxon>
        <taxon>Metazoa</taxon>
        <taxon>Spiralia</taxon>
        <taxon>Lophotrochozoa</taxon>
        <taxon>Annelida</taxon>
        <taxon>Polychaeta</taxon>
        <taxon>Sedentaria</taxon>
        <taxon>Canalipalpata</taxon>
        <taxon>Sabellida</taxon>
        <taxon>Siboglinidae</taxon>
        <taxon>Ridgeia</taxon>
    </lineage>
</organism>
<dbReference type="Pfam" id="PF14027">
    <property type="entry name" value="Questin_oxidase"/>
    <property type="match status" value="1"/>
</dbReference>
<proteinExistence type="predicted"/>
<dbReference type="EMBL" id="JAODUO010000227">
    <property type="protein sequence ID" value="KAK2185664.1"/>
    <property type="molecule type" value="Genomic_DNA"/>
</dbReference>
<dbReference type="InterPro" id="IPR025337">
    <property type="entry name" value="Questin_oxidase-like"/>
</dbReference>
<evidence type="ECO:0000313" key="3">
    <source>
        <dbReference type="Proteomes" id="UP001209878"/>
    </source>
</evidence>
<gene>
    <name evidence="2" type="ORF">NP493_227g03073</name>
</gene>
<evidence type="ECO:0000313" key="2">
    <source>
        <dbReference type="EMBL" id="KAK2185664.1"/>
    </source>
</evidence>
<dbReference type="AlphaFoldDB" id="A0AAD9P091"/>
<keyword evidence="3" id="KW-1185">Reference proteome</keyword>
<dbReference type="PANTHER" id="PTHR35870">
    <property type="entry name" value="PROTEIN, PUTATIVE (AFU_ORTHOLOGUE AFUA_5G03330)-RELATED"/>
    <property type="match status" value="1"/>
</dbReference>
<name>A0AAD9P091_RIDPI</name>
<dbReference type="Proteomes" id="UP001209878">
    <property type="component" value="Unassembled WGS sequence"/>
</dbReference>
<reference evidence="2" key="1">
    <citation type="journal article" date="2023" name="Mol. Biol. Evol.">
        <title>Third-Generation Sequencing Reveals the Adaptive Role of the Epigenome in Three Deep-Sea Polychaetes.</title>
        <authorList>
            <person name="Perez M."/>
            <person name="Aroh O."/>
            <person name="Sun Y."/>
            <person name="Lan Y."/>
            <person name="Juniper S.K."/>
            <person name="Young C.R."/>
            <person name="Angers B."/>
            <person name="Qian P.Y."/>
        </authorList>
    </citation>
    <scope>NUCLEOTIDE SEQUENCE</scope>
    <source>
        <strain evidence="2">R07B-5</strain>
    </source>
</reference>
<keyword evidence="1" id="KW-0560">Oxidoreductase</keyword>
<sequence length="446" mass="50051">MRNFGRPFRVLQAASFVCQPRVITSQCILGCALYERPRMAIELTRYTGNISSNVMTDNDLLSILTANSTEKYYIEYKGFLSNHLSHGIIALHRLGASRERIERFIDIYSRRLDRPPLTVSRAPSLAEQTPVEGLLGSANLVLQTSRSLHRPTCIREPVDNRTDWKRISETQQRLVRLRFSRAHSSRGLAYLHHSHLPLRTSAGLLATPLGSGTTDIVDVVRTVAADGPLREFVEERTESDLWKTRLAGNFQRRVGVLMTERGDDLLRYTLAVRLPAFFRADDADGDRAEKIGRWLVDRAVILYAASDRRNDFFLLHGVTATWSLAQLLPLLTIHGAVDTVVRVMLCALFAVYVAQVGVVSQTDGVCGLYYLRGCPPINQDVLESTDRSDSTWPTTIARAIAVECDEHVYKLVQVCHDLHVANSDTSMRPVYRLAAAIAVDHPLLFN</sequence>
<protein>
    <submittedName>
        <fullName evidence="2">Uncharacterized protein</fullName>
    </submittedName>
</protein>
<accession>A0AAD9P091</accession>